<evidence type="ECO:0000256" key="5">
    <source>
        <dbReference type="SAM" id="Phobius"/>
    </source>
</evidence>
<dbReference type="PROSITE" id="PS50011">
    <property type="entry name" value="PROTEIN_KINASE_DOM"/>
    <property type="match status" value="1"/>
</dbReference>
<keyword evidence="3 7" id="KW-0418">Kinase</keyword>
<evidence type="ECO:0000259" key="6">
    <source>
        <dbReference type="PROSITE" id="PS50011"/>
    </source>
</evidence>
<dbReference type="PANTHER" id="PTHR43289">
    <property type="entry name" value="MITOGEN-ACTIVATED PROTEIN KINASE KINASE KINASE 20-RELATED"/>
    <property type="match status" value="1"/>
</dbReference>
<proteinExistence type="predicted"/>
<feature type="domain" description="Protein kinase" evidence="6">
    <location>
        <begin position="18"/>
        <end position="273"/>
    </location>
</feature>
<dbReference type="AlphaFoldDB" id="A0A941EX38"/>
<protein>
    <submittedName>
        <fullName evidence="7">Serine/threonine protein kinase</fullName>
    </submittedName>
</protein>
<dbReference type="InterPro" id="IPR011009">
    <property type="entry name" value="Kinase-like_dom_sf"/>
</dbReference>
<feature type="transmembrane region" description="Helical" evidence="5">
    <location>
        <begin position="328"/>
        <end position="349"/>
    </location>
</feature>
<keyword evidence="5" id="KW-1133">Transmembrane helix</keyword>
<dbReference type="Gene3D" id="3.30.200.20">
    <property type="entry name" value="Phosphorylase Kinase, domain 1"/>
    <property type="match status" value="1"/>
</dbReference>
<evidence type="ECO:0000256" key="4">
    <source>
        <dbReference type="ARBA" id="ARBA00022840"/>
    </source>
</evidence>
<keyword evidence="4" id="KW-0067">ATP-binding</keyword>
<keyword evidence="8" id="KW-1185">Reference proteome</keyword>
<dbReference type="GO" id="GO:0005524">
    <property type="term" value="F:ATP binding"/>
    <property type="evidence" value="ECO:0007669"/>
    <property type="project" value="UniProtKB-KW"/>
</dbReference>
<evidence type="ECO:0000256" key="2">
    <source>
        <dbReference type="ARBA" id="ARBA00022741"/>
    </source>
</evidence>
<evidence type="ECO:0000256" key="3">
    <source>
        <dbReference type="ARBA" id="ARBA00022777"/>
    </source>
</evidence>
<evidence type="ECO:0000313" key="8">
    <source>
        <dbReference type="Proteomes" id="UP000675781"/>
    </source>
</evidence>
<dbReference type="PROSITE" id="PS00108">
    <property type="entry name" value="PROTEIN_KINASE_ST"/>
    <property type="match status" value="1"/>
</dbReference>
<keyword evidence="5" id="KW-0812">Transmembrane</keyword>
<dbReference type="Proteomes" id="UP000675781">
    <property type="component" value="Unassembled WGS sequence"/>
</dbReference>
<keyword evidence="5" id="KW-0472">Membrane</keyword>
<dbReference type="SMART" id="SM00220">
    <property type="entry name" value="S_TKc"/>
    <property type="match status" value="1"/>
</dbReference>
<dbReference type="RefSeq" id="WP_212532470.1">
    <property type="nucleotide sequence ID" value="NZ_JAGSOG010000249.1"/>
</dbReference>
<keyword evidence="2" id="KW-0547">Nucleotide-binding</keyword>
<dbReference type="SUPFAM" id="SSF56112">
    <property type="entry name" value="Protein kinase-like (PK-like)"/>
    <property type="match status" value="1"/>
</dbReference>
<keyword evidence="1" id="KW-0808">Transferase</keyword>
<dbReference type="GO" id="GO:0004674">
    <property type="term" value="F:protein serine/threonine kinase activity"/>
    <property type="evidence" value="ECO:0007669"/>
    <property type="project" value="UniProtKB-KW"/>
</dbReference>
<name>A0A941EX38_9ACTN</name>
<keyword evidence="7" id="KW-0723">Serine/threonine-protein kinase</keyword>
<comment type="caution">
    <text evidence="7">The sequence shown here is derived from an EMBL/GenBank/DDBJ whole genome shotgun (WGS) entry which is preliminary data.</text>
</comment>
<dbReference type="InterPro" id="IPR008271">
    <property type="entry name" value="Ser/Thr_kinase_AS"/>
</dbReference>
<dbReference type="EMBL" id="JAGSOG010000249">
    <property type="protein sequence ID" value="MBR7838008.1"/>
    <property type="molecule type" value="Genomic_DNA"/>
</dbReference>
<dbReference type="Gene3D" id="2.130.10.10">
    <property type="entry name" value="YVTN repeat-like/Quinoprotein amine dehydrogenase"/>
    <property type="match status" value="1"/>
</dbReference>
<accession>A0A941EX38</accession>
<dbReference type="Gene3D" id="1.10.510.10">
    <property type="entry name" value="Transferase(Phosphotransferase) domain 1"/>
    <property type="match status" value="1"/>
</dbReference>
<dbReference type="InterPro" id="IPR015943">
    <property type="entry name" value="WD40/YVTN_repeat-like_dom_sf"/>
</dbReference>
<sequence length="813" mass="82638">MNGISPLLDTDPERIGPYRLEGRLGSDALGRDYLGRGQARGEQQGSRAAVVKLVHPHLAQHAGFRVRFRRQVDALRRVHGRFVVPLLDADTEGAEPWVATEHVAAPTLDAVVKSGGPLPVSAVWLLGAGLADGLASIHHAGVVHRDVKPSNILLAADGPKLIDCGLSAALDGATTLQGDALFGGAGYVSPERFQTPSATPAADVFGLGGVLCYAATGHNPYGEGEPAAVYFRTVHAEPSLADVPDPALRELIARCLAKDPAARPSATALIPLLSLAGAPAPQLPRPPYAAAHPAPLDLSTVTDVGHVAGAPARRWSSWSQWSPKRRQWSVLGGLGALVTALIVVFAVVLPGSQHSLTFLTGPTGTGTGSSTSSTSTAAASSSVSGYPWGLDGQGGFGGIWTTGTSVIVGGDQSLTAYDAATGKQLWTWTVPDDGIMCNMSQDTWNGVGAFDYGSMNTTVGIEECNELETVDLSTGKLGWSKPVSLIQPGATGFPDLVGGLDLSIANGVVVAPYAGSKDPAPGADKADVDMVSVNATSGAVNFATNLGPGGVAGGCSLSGFAEALGSLVYALGSCGGTTSLVAVSGHGGTTKISTVAPLDECGNVSAATISAFIAVDPQFIVIGCELASPQEELLIVPAGVTNHVVVANVQGSDTAVVGSSGMNGNGTSGLLMSGDMLYLPAAPSSRYASSTEGILAVDLATDSEKWNQTLVQSPTDTDITEPLAVDGSKVVVISGHYGALSLYTLNGASGAALYSSKLTAEQNKAFTVDASAFVTDFYAVGTNNDLAVVFPLSSASAGVPGLIAMPYPTPSGI</sequence>
<dbReference type="Pfam" id="PF00069">
    <property type="entry name" value="Pkinase"/>
    <property type="match status" value="1"/>
</dbReference>
<gene>
    <name evidence="7" type="ORF">KDL01_32345</name>
</gene>
<reference evidence="7" key="1">
    <citation type="submission" date="2021-04" db="EMBL/GenBank/DDBJ databases">
        <title>Genome based classification of Actinospica acidithermotolerans sp. nov., an actinobacterium isolated from an Indonesian hot spring.</title>
        <authorList>
            <person name="Kusuma A.B."/>
            <person name="Putra K.E."/>
            <person name="Nafisah S."/>
            <person name="Loh J."/>
            <person name="Nouioui I."/>
            <person name="Goodfellow M."/>
        </authorList>
    </citation>
    <scope>NUCLEOTIDE SEQUENCE</scope>
    <source>
        <strain evidence="7">CSCA 57</strain>
    </source>
</reference>
<evidence type="ECO:0000256" key="1">
    <source>
        <dbReference type="ARBA" id="ARBA00022679"/>
    </source>
</evidence>
<evidence type="ECO:0000313" key="7">
    <source>
        <dbReference type="EMBL" id="MBR7838008.1"/>
    </source>
</evidence>
<dbReference type="InterPro" id="IPR000719">
    <property type="entry name" value="Prot_kinase_dom"/>
</dbReference>
<dbReference type="PANTHER" id="PTHR43289:SF34">
    <property type="entry name" value="SERINE_THREONINE-PROTEIN KINASE YBDM-RELATED"/>
    <property type="match status" value="1"/>
</dbReference>
<dbReference type="CDD" id="cd14014">
    <property type="entry name" value="STKc_PknB_like"/>
    <property type="match status" value="1"/>
</dbReference>
<organism evidence="7 8">
    <name type="scientific">Actinospica durhamensis</name>
    <dbReference type="NCBI Taxonomy" id="1508375"/>
    <lineage>
        <taxon>Bacteria</taxon>
        <taxon>Bacillati</taxon>
        <taxon>Actinomycetota</taxon>
        <taxon>Actinomycetes</taxon>
        <taxon>Catenulisporales</taxon>
        <taxon>Actinospicaceae</taxon>
        <taxon>Actinospica</taxon>
    </lineage>
</organism>